<feature type="domain" description="Tetratricopeptide repeat protein 5 OB fold" evidence="1">
    <location>
        <begin position="333"/>
        <end position="409"/>
    </location>
</feature>
<dbReference type="GeneTree" id="ENSGT00390000006227"/>
<dbReference type="Ensembl" id="ENSCSAVT00000006541.1">
    <property type="protein sequence ID" value="ENSCSAVP00000006459.1"/>
    <property type="gene ID" value="ENSCSAVG00000003869.1"/>
</dbReference>
<proteinExistence type="predicted"/>
<accession>H2YMA7</accession>
<dbReference type="Gene3D" id="2.40.50.550">
    <property type="match status" value="1"/>
</dbReference>
<evidence type="ECO:0000313" key="3">
    <source>
        <dbReference type="Proteomes" id="UP000007875"/>
    </source>
</evidence>
<dbReference type="InterPro" id="IPR038645">
    <property type="entry name" value="TTC5_OB_sf"/>
</dbReference>
<name>H2YMA7_CIOSA</name>
<protein>
    <recommendedName>
        <fullName evidence="1">Tetratricopeptide repeat protein 5 OB fold domain-containing protein</fullName>
    </recommendedName>
</protein>
<dbReference type="InterPro" id="IPR032076">
    <property type="entry name" value="TTC5_OB"/>
</dbReference>
<dbReference type="Proteomes" id="UP000007875">
    <property type="component" value="Unassembled WGS sequence"/>
</dbReference>
<dbReference type="AlphaFoldDB" id="H2YMA7"/>
<reference evidence="2" key="2">
    <citation type="submission" date="2025-08" db="UniProtKB">
        <authorList>
            <consortium name="Ensembl"/>
        </authorList>
    </citation>
    <scope>IDENTIFICATION</scope>
</reference>
<evidence type="ECO:0000313" key="2">
    <source>
        <dbReference type="Ensembl" id="ENSCSAVP00000006459.1"/>
    </source>
</evidence>
<sequence>TMATELQASQLVDKLYDFRDNFITNHGFDRVHDKPTMVQCEVTKTIKELQTLEPKCQKTAYMLQYARALNVVPDYSRECEDYLSKVVKRDPSIVQGWNLLGETFWKKGDIPASKDCFEGALKRSKDKVSLRSLSMVLRQMKAEKMGDEERNVIASVEMAKEAVGIDGEDGMSWYVLGNAYLALFFVTQQNPKVLGQALHAYAEAEKVEQRSTHNPDLHFNRSMVYRYDESYKLALEGLKMADKLDPSWGSPQIKINELINYLDKVNELVDKRGKLKTKRLQSLIKSIKENDLGPYNGGSYTSNGKQQKLEFIAFNNLQEGTNLEKVISFQFSHCVTIYGMLAHILVGIHVLQGKGVIIGDTVAIPEPFMTHHKFEWDDSAKQWDFRNIRVDNPIVLVVNGKKLTKDHCGYTIGTMIPSGE</sequence>
<evidence type="ECO:0000259" key="1">
    <source>
        <dbReference type="Pfam" id="PF16669"/>
    </source>
</evidence>
<dbReference type="Pfam" id="PF16669">
    <property type="entry name" value="TTC5_OB"/>
    <property type="match status" value="1"/>
</dbReference>
<keyword evidence="3" id="KW-1185">Reference proteome</keyword>
<dbReference type="InterPro" id="IPR011990">
    <property type="entry name" value="TPR-like_helical_dom_sf"/>
</dbReference>
<reference evidence="3" key="1">
    <citation type="submission" date="2003-08" db="EMBL/GenBank/DDBJ databases">
        <authorList>
            <person name="Birren B."/>
            <person name="Nusbaum C."/>
            <person name="Abebe A."/>
            <person name="Abouelleil A."/>
            <person name="Adekoya E."/>
            <person name="Ait-zahra M."/>
            <person name="Allen N."/>
            <person name="Allen T."/>
            <person name="An P."/>
            <person name="Anderson M."/>
            <person name="Anderson S."/>
            <person name="Arachchi H."/>
            <person name="Armbruster J."/>
            <person name="Bachantsang P."/>
            <person name="Baldwin J."/>
            <person name="Barry A."/>
            <person name="Bayul T."/>
            <person name="Blitshsteyn B."/>
            <person name="Bloom T."/>
            <person name="Blye J."/>
            <person name="Boguslavskiy L."/>
            <person name="Borowsky M."/>
            <person name="Boukhgalter B."/>
            <person name="Brunache A."/>
            <person name="Butler J."/>
            <person name="Calixte N."/>
            <person name="Calvo S."/>
            <person name="Camarata J."/>
            <person name="Campo K."/>
            <person name="Chang J."/>
            <person name="Cheshatsang Y."/>
            <person name="Citroen M."/>
            <person name="Collymore A."/>
            <person name="Considine T."/>
            <person name="Cook A."/>
            <person name="Cooke P."/>
            <person name="Corum B."/>
            <person name="Cuomo C."/>
            <person name="David R."/>
            <person name="Dawoe T."/>
            <person name="Degray S."/>
            <person name="Dodge S."/>
            <person name="Dooley K."/>
            <person name="Dorje P."/>
            <person name="Dorjee K."/>
            <person name="Dorris L."/>
            <person name="Duffey N."/>
            <person name="Dupes A."/>
            <person name="Elkins T."/>
            <person name="Engels R."/>
            <person name="Erickson J."/>
            <person name="Farina A."/>
            <person name="Faro S."/>
            <person name="Ferreira P."/>
            <person name="Fischer H."/>
            <person name="Fitzgerald M."/>
            <person name="Foley K."/>
            <person name="Gage D."/>
            <person name="Galagan J."/>
            <person name="Gearin G."/>
            <person name="Gnerre S."/>
            <person name="Gnirke A."/>
            <person name="Goyette A."/>
            <person name="Graham J."/>
            <person name="Grandbois E."/>
            <person name="Gyaltsen K."/>
            <person name="Hafez N."/>
            <person name="Hagopian D."/>
            <person name="Hagos B."/>
            <person name="Hall J."/>
            <person name="Hatcher B."/>
            <person name="Heller A."/>
            <person name="Higgins H."/>
            <person name="Honan T."/>
            <person name="Horn A."/>
            <person name="Houde N."/>
            <person name="Hughes L."/>
            <person name="Hulme W."/>
            <person name="Husby E."/>
            <person name="Iliev I."/>
            <person name="Jaffe D."/>
            <person name="Jones C."/>
            <person name="Kamal M."/>
            <person name="Kamat A."/>
            <person name="Kamvysselis M."/>
            <person name="Karlsson E."/>
            <person name="Kells C."/>
            <person name="Kieu A."/>
            <person name="Kisner P."/>
            <person name="Kodira C."/>
            <person name="Kulbokas E."/>
            <person name="Labutti K."/>
            <person name="Lama D."/>
            <person name="Landers T."/>
            <person name="Leger J."/>
            <person name="Levine S."/>
            <person name="Lewis D."/>
            <person name="Lewis T."/>
            <person name="Lindblad-toh K."/>
            <person name="Liu X."/>
            <person name="Lokyitsang T."/>
            <person name="Lokyitsang Y."/>
            <person name="Lucien O."/>
            <person name="Lui A."/>
            <person name="Ma L.J."/>
            <person name="Mabbitt R."/>
            <person name="Macdonald J."/>
            <person name="Maclean C."/>
            <person name="Major J."/>
            <person name="Manning J."/>
            <person name="Marabella R."/>
            <person name="Maru K."/>
            <person name="Matthews C."/>
            <person name="Mauceli E."/>
            <person name="Mccarthy M."/>
            <person name="Mcdonough S."/>
            <person name="Mcghee T."/>
            <person name="Meldrim J."/>
            <person name="Meneus L."/>
            <person name="Mesirov J."/>
            <person name="Mihalev A."/>
            <person name="Mihova T."/>
            <person name="Mikkelsen T."/>
            <person name="Mlenga V."/>
            <person name="Moru K."/>
            <person name="Mozes J."/>
            <person name="Mulrain L."/>
            <person name="Munson G."/>
            <person name="Naylor J."/>
            <person name="Newes C."/>
            <person name="Nguyen C."/>
            <person name="Nguyen N."/>
            <person name="Nguyen T."/>
            <person name="Nicol R."/>
            <person name="Nielsen C."/>
            <person name="Nizzari M."/>
            <person name="Norbu C."/>
            <person name="Norbu N."/>
            <person name="O'donnell P."/>
            <person name="Okoawo O."/>
            <person name="O'leary S."/>
            <person name="Omotosho B."/>
            <person name="O'neill K."/>
            <person name="Osman S."/>
            <person name="Parker S."/>
            <person name="Perrin D."/>
            <person name="Phunkhang P."/>
            <person name="Piqani B."/>
            <person name="Purcell S."/>
            <person name="Rachupka T."/>
            <person name="Ramasamy U."/>
            <person name="Rameau R."/>
            <person name="Ray V."/>
            <person name="Raymond C."/>
            <person name="Retta R."/>
            <person name="Richardson S."/>
            <person name="Rise C."/>
            <person name="Rodriguez J."/>
            <person name="Rogers J."/>
            <person name="Rogov P."/>
            <person name="Rutman M."/>
            <person name="Schupbach R."/>
            <person name="Seaman C."/>
            <person name="Settipalli S."/>
            <person name="Sharpe T."/>
            <person name="Sheridan J."/>
            <person name="Sherpa N."/>
            <person name="Shi J."/>
            <person name="Smirnov S."/>
            <person name="Smith C."/>
            <person name="Sougnez C."/>
            <person name="Spencer B."/>
            <person name="Stalker J."/>
            <person name="Stange-thomann N."/>
            <person name="Stavropoulos S."/>
            <person name="Stetson K."/>
            <person name="Stone C."/>
            <person name="Stone S."/>
            <person name="Stubbs M."/>
            <person name="Talamas J."/>
            <person name="Tchuinga P."/>
            <person name="Tenzing P."/>
            <person name="Tesfaye S."/>
            <person name="Theodore J."/>
            <person name="Thoulutsang Y."/>
            <person name="Topham K."/>
            <person name="Towey S."/>
            <person name="Tsamla T."/>
            <person name="Tsomo N."/>
            <person name="Vallee D."/>
            <person name="Vassiliev H."/>
            <person name="Venkataraman V."/>
            <person name="Vinson J."/>
            <person name="Vo A."/>
            <person name="Wade C."/>
            <person name="Wang S."/>
            <person name="Wangchuk T."/>
            <person name="Wangdi T."/>
            <person name="Whittaker C."/>
            <person name="Wilkinson J."/>
            <person name="Wu Y."/>
            <person name="Wyman D."/>
            <person name="Yadav S."/>
            <person name="Yang S."/>
            <person name="Yang X."/>
            <person name="Yeager S."/>
            <person name="Yee E."/>
            <person name="Young G."/>
            <person name="Zainoun J."/>
            <person name="Zembeck L."/>
            <person name="Zimmer A."/>
            <person name="Zody M."/>
            <person name="Lander E."/>
        </authorList>
    </citation>
    <scope>NUCLEOTIDE SEQUENCE [LARGE SCALE GENOMIC DNA]</scope>
</reference>
<reference evidence="2" key="3">
    <citation type="submission" date="2025-09" db="UniProtKB">
        <authorList>
            <consortium name="Ensembl"/>
        </authorList>
    </citation>
    <scope>IDENTIFICATION</scope>
</reference>
<organism evidence="2 3">
    <name type="scientific">Ciona savignyi</name>
    <name type="common">Pacific transparent sea squirt</name>
    <dbReference type="NCBI Taxonomy" id="51511"/>
    <lineage>
        <taxon>Eukaryota</taxon>
        <taxon>Metazoa</taxon>
        <taxon>Chordata</taxon>
        <taxon>Tunicata</taxon>
        <taxon>Ascidiacea</taxon>
        <taxon>Phlebobranchia</taxon>
        <taxon>Cionidae</taxon>
        <taxon>Ciona</taxon>
    </lineage>
</organism>
<dbReference type="Gene3D" id="1.25.40.10">
    <property type="entry name" value="Tetratricopeptide repeat domain"/>
    <property type="match status" value="1"/>
</dbReference>
<dbReference type="SUPFAM" id="SSF48452">
    <property type="entry name" value="TPR-like"/>
    <property type="match status" value="1"/>
</dbReference>